<proteinExistence type="predicted"/>
<dbReference type="Pfam" id="PF09588">
    <property type="entry name" value="YqaJ"/>
    <property type="match status" value="1"/>
</dbReference>
<dbReference type="AlphaFoldDB" id="A0AAW1KHW7"/>
<dbReference type="Pfam" id="PF04434">
    <property type="entry name" value="SWIM"/>
    <property type="match status" value="1"/>
</dbReference>
<dbReference type="InterPro" id="IPR011604">
    <property type="entry name" value="PDDEXK-like_dom_sf"/>
</dbReference>
<dbReference type="Gene3D" id="3.90.320.10">
    <property type="match status" value="1"/>
</dbReference>
<evidence type="ECO:0000313" key="4">
    <source>
        <dbReference type="Proteomes" id="UP001458880"/>
    </source>
</evidence>
<evidence type="ECO:0000256" key="1">
    <source>
        <dbReference type="PROSITE-ProRule" id="PRU00325"/>
    </source>
</evidence>
<organism evidence="3 4">
    <name type="scientific">Popillia japonica</name>
    <name type="common">Japanese beetle</name>
    <dbReference type="NCBI Taxonomy" id="7064"/>
    <lineage>
        <taxon>Eukaryota</taxon>
        <taxon>Metazoa</taxon>
        <taxon>Ecdysozoa</taxon>
        <taxon>Arthropoda</taxon>
        <taxon>Hexapoda</taxon>
        <taxon>Insecta</taxon>
        <taxon>Pterygota</taxon>
        <taxon>Neoptera</taxon>
        <taxon>Endopterygota</taxon>
        <taxon>Coleoptera</taxon>
        <taxon>Polyphaga</taxon>
        <taxon>Scarabaeiformia</taxon>
        <taxon>Scarabaeidae</taxon>
        <taxon>Rutelinae</taxon>
        <taxon>Popillia</taxon>
    </lineage>
</organism>
<dbReference type="PANTHER" id="PTHR46609">
    <property type="entry name" value="EXONUCLEASE, PHAGE-TYPE/RECB, C-TERMINAL DOMAIN-CONTAINING PROTEIN"/>
    <property type="match status" value="1"/>
</dbReference>
<protein>
    <submittedName>
        <fullName evidence="3">YqaJ-like viral recombinase domain</fullName>
    </submittedName>
</protein>
<gene>
    <name evidence="3" type="ORF">QE152_g22728</name>
</gene>
<evidence type="ECO:0000259" key="2">
    <source>
        <dbReference type="PROSITE" id="PS50966"/>
    </source>
</evidence>
<dbReference type="PROSITE" id="PS50966">
    <property type="entry name" value="ZF_SWIM"/>
    <property type="match status" value="1"/>
</dbReference>
<dbReference type="EMBL" id="JASPKY010000221">
    <property type="protein sequence ID" value="KAK9719306.1"/>
    <property type="molecule type" value="Genomic_DNA"/>
</dbReference>
<dbReference type="InterPro" id="IPR007527">
    <property type="entry name" value="Znf_SWIM"/>
</dbReference>
<keyword evidence="1" id="KW-0863">Zinc-finger</keyword>
<dbReference type="GO" id="GO:0006281">
    <property type="term" value="P:DNA repair"/>
    <property type="evidence" value="ECO:0007669"/>
    <property type="project" value="UniProtKB-ARBA"/>
</dbReference>
<name>A0AAW1KHW7_POPJA</name>
<comment type="caution">
    <text evidence="3">The sequence shown here is derived from an EMBL/GenBank/DDBJ whole genome shotgun (WGS) entry which is preliminary data.</text>
</comment>
<dbReference type="Proteomes" id="UP001458880">
    <property type="component" value="Unassembled WGS sequence"/>
</dbReference>
<keyword evidence="1" id="KW-0862">Zinc</keyword>
<keyword evidence="1" id="KW-0479">Metal-binding</keyword>
<reference evidence="3 4" key="1">
    <citation type="journal article" date="2024" name="BMC Genomics">
        <title>De novo assembly and annotation of Popillia japonica's genome with initial clues to its potential as an invasive pest.</title>
        <authorList>
            <person name="Cucini C."/>
            <person name="Boschi S."/>
            <person name="Funari R."/>
            <person name="Cardaioli E."/>
            <person name="Iannotti N."/>
            <person name="Marturano G."/>
            <person name="Paoli F."/>
            <person name="Bruttini M."/>
            <person name="Carapelli A."/>
            <person name="Frati F."/>
            <person name="Nardi F."/>
        </authorList>
    </citation>
    <scope>NUCLEOTIDE SEQUENCE [LARGE SCALE GENOMIC DNA]</scope>
    <source>
        <strain evidence="3">DMR45628</strain>
    </source>
</reference>
<sequence length="285" mass="32458">MEKIYFSIVDYFSYLEGNLNSRRIYEGEEVLNAGHIILCGQLEFNDDNLIIYGLCLQSSAVQGDPHIIKGVLGVTERKAVVKNISCTCKGGNSSRCKHISALLLKLTSIGRRQFKNDDLMILIYNCCQSTIMMELYNYKVELKDCCEKTDEQQMNMKLLFVPVNQKKNGIKKESIGLQYGIRNEKVARECFKSLTGCNVIEFGFIISCFNNWMGFSPDGVIFEENKPVALLEIKCPYAGSSQTVRDIISELPYLKKENGIYSLKENHTYYAQIQVGMLLCYIFLL</sequence>
<feature type="domain" description="SWIM-type" evidence="2">
    <location>
        <begin position="77"/>
        <end position="107"/>
    </location>
</feature>
<dbReference type="CDD" id="cd22343">
    <property type="entry name" value="PDDEXK_lambda_exonuclease-like"/>
    <property type="match status" value="1"/>
</dbReference>
<accession>A0AAW1KHW7</accession>
<dbReference type="GO" id="GO:0008270">
    <property type="term" value="F:zinc ion binding"/>
    <property type="evidence" value="ECO:0007669"/>
    <property type="project" value="UniProtKB-KW"/>
</dbReference>
<dbReference type="PANTHER" id="PTHR46609:SF8">
    <property type="entry name" value="YQAJ VIRAL RECOMBINASE DOMAIN-CONTAINING PROTEIN"/>
    <property type="match status" value="1"/>
</dbReference>
<dbReference type="InterPro" id="IPR011335">
    <property type="entry name" value="Restrct_endonuc-II-like"/>
</dbReference>
<dbReference type="InterPro" id="IPR019080">
    <property type="entry name" value="YqaJ_viral_recombinase"/>
</dbReference>
<dbReference type="InterPro" id="IPR051703">
    <property type="entry name" value="NF-kappa-B_Signaling_Reg"/>
</dbReference>
<dbReference type="SUPFAM" id="SSF52980">
    <property type="entry name" value="Restriction endonuclease-like"/>
    <property type="match status" value="1"/>
</dbReference>
<keyword evidence="4" id="KW-1185">Reference proteome</keyword>
<evidence type="ECO:0000313" key="3">
    <source>
        <dbReference type="EMBL" id="KAK9719306.1"/>
    </source>
</evidence>